<reference evidence="4" key="2">
    <citation type="submission" date="2025-08" db="UniProtKB">
        <authorList>
            <consortium name="RefSeq"/>
        </authorList>
    </citation>
    <scope>IDENTIFICATION</scope>
</reference>
<feature type="transmembrane region" description="Helical" evidence="1">
    <location>
        <begin position="183"/>
        <end position="210"/>
    </location>
</feature>
<dbReference type="RefSeq" id="XP_016938706.3">
    <property type="nucleotide sequence ID" value="XM_017083217.4"/>
</dbReference>
<accession>A0AB39ZLQ0</accession>
<protein>
    <submittedName>
        <fullName evidence="4">Uncharacterized protein Grl36b</fullName>
    </submittedName>
</protein>
<feature type="chain" id="PRO_5047198151" evidence="2">
    <location>
        <begin position="17"/>
        <end position="381"/>
    </location>
</feature>
<dbReference type="GeneID" id="108016540"/>
<feature type="transmembrane region" description="Helical" evidence="1">
    <location>
        <begin position="48"/>
        <end position="67"/>
    </location>
</feature>
<dbReference type="AlphaFoldDB" id="A0AB39ZLQ0"/>
<proteinExistence type="predicted"/>
<gene>
    <name evidence="4" type="primary">Grl36b</name>
</gene>
<sequence length="381" mass="44480">MSCLTSFLQLLQVLTALSGCNIYRYVEGRRVFRLNQKINFLVGAMHRFWLRPWLLLIFLMHVINWGLEFLRGLTDPNPGSERPLNLIYRMGSTVAKNQNFFISMGLAYHYRYHRNLMRKVLNGFVGIYHSYENISGRAPRINWWLFGLQAFRSVVASLAPLSANSTVLVPGLGPNIDIFLKQSGILFVCIQPLLLSLVVYLGILILYACYDIQTHSKRWKSFELYDFYRQLIKLRLNFDLLARSFVWTALLENLLLFISNFHLILYDQQSVEHLAKSLVTIFIFPIALLHINVAINSAEKKFGHFEANFKPQRKTQLLWLYRHVMKATLDRSDINVFRLNRGLILESLRLGWVFAMFTNSLLLNSTARHKHFKAVNYKKLL</sequence>
<reference evidence="3" key="1">
    <citation type="submission" date="2025-05" db="UniProtKB">
        <authorList>
            <consortium name="RefSeq"/>
        </authorList>
    </citation>
    <scope>NUCLEOTIDE SEQUENCE [LARGE SCALE GENOMIC DNA]</scope>
</reference>
<name>A0AB39ZLQ0_DROSZ</name>
<feature type="transmembrane region" description="Helical" evidence="1">
    <location>
        <begin position="277"/>
        <end position="295"/>
    </location>
</feature>
<keyword evidence="1" id="KW-0472">Membrane</keyword>
<feature type="transmembrane region" description="Helical" evidence="1">
    <location>
        <begin position="240"/>
        <end position="265"/>
    </location>
</feature>
<evidence type="ECO:0000256" key="1">
    <source>
        <dbReference type="SAM" id="Phobius"/>
    </source>
</evidence>
<keyword evidence="1" id="KW-0812">Transmembrane</keyword>
<organism evidence="3 4">
    <name type="scientific">Drosophila suzukii</name>
    <name type="common">Spotted-wing drosophila fruit fly</name>
    <dbReference type="NCBI Taxonomy" id="28584"/>
    <lineage>
        <taxon>Eukaryota</taxon>
        <taxon>Metazoa</taxon>
        <taxon>Ecdysozoa</taxon>
        <taxon>Arthropoda</taxon>
        <taxon>Hexapoda</taxon>
        <taxon>Insecta</taxon>
        <taxon>Pterygota</taxon>
        <taxon>Neoptera</taxon>
        <taxon>Endopterygota</taxon>
        <taxon>Diptera</taxon>
        <taxon>Brachycera</taxon>
        <taxon>Muscomorpha</taxon>
        <taxon>Ephydroidea</taxon>
        <taxon>Drosophilidae</taxon>
        <taxon>Drosophila</taxon>
        <taxon>Sophophora</taxon>
    </lineage>
</organism>
<evidence type="ECO:0000256" key="2">
    <source>
        <dbReference type="SAM" id="SignalP"/>
    </source>
</evidence>
<keyword evidence="3" id="KW-1185">Reference proteome</keyword>
<evidence type="ECO:0000313" key="4">
    <source>
        <dbReference type="RefSeq" id="XP_016938706.3"/>
    </source>
</evidence>
<evidence type="ECO:0000313" key="3">
    <source>
        <dbReference type="Proteomes" id="UP001652628"/>
    </source>
</evidence>
<keyword evidence="1" id="KW-1133">Transmembrane helix</keyword>
<keyword evidence="2" id="KW-0732">Signal</keyword>
<dbReference type="Proteomes" id="UP001652628">
    <property type="component" value="Chromosome 2L"/>
</dbReference>
<feature type="signal peptide" evidence="2">
    <location>
        <begin position="1"/>
        <end position="16"/>
    </location>
</feature>